<comment type="similarity">
    <text evidence="3">Belongs to the krueppel C2H2-type zinc-finger protein family.</text>
</comment>
<reference evidence="22" key="1">
    <citation type="submission" date="2025-08" db="UniProtKB">
        <authorList>
            <consortium name="RefSeq"/>
        </authorList>
    </citation>
    <scope>IDENTIFICATION</scope>
</reference>
<dbReference type="Gene3D" id="1.10.10.60">
    <property type="entry name" value="Homeodomain-like"/>
    <property type="match status" value="2"/>
</dbReference>
<evidence type="ECO:0000313" key="21">
    <source>
        <dbReference type="Proteomes" id="UP000248480"/>
    </source>
</evidence>
<feature type="compositionally biased region" description="Basic and acidic residues" evidence="17">
    <location>
        <begin position="641"/>
        <end position="653"/>
    </location>
</feature>
<dbReference type="InterPro" id="IPR001909">
    <property type="entry name" value="KRAB"/>
</dbReference>
<dbReference type="Pfam" id="PF02023">
    <property type="entry name" value="SCAN"/>
    <property type="match status" value="1"/>
</dbReference>
<evidence type="ECO:0000256" key="12">
    <source>
        <dbReference type="ARBA" id="ARBA00023125"/>
    </source>
</evidence>
<feature type="domain" description="KRAB" evidence="20">
    <location>
        <begin position="231"/>
        <end position="302"/>
    </location>
</feature>
<organism evidence="21 22">
    <name type="scientific">Trichechus manatus latirostris</name>
    <name type="common">Florida manatee</name>
    <dbReference type="NCBI Taxonomy" id="127582"/>
    <lineage>
        <taxon>Eukaryota</taxon>
        <taxon>Metazoa</taxon>
        <taxon>Chordata</taxon>
        <taxon>Craniata</taxon>
        <taxon>Vertebrata</taxon>
        <taxon>Euteleostomi</taxon>
        <taxon>Mammalia</taxon>
        <taxon>Eutheria</taxon>
        <taxon>Afrotheria</taxon>
        <taxon>Sirenia</taxon>
        <taxon>Trichechidae</taxon>
        <taxon>Trichechus</taxon>
    </lineage>
</organism>
<evidence type="ECO:0000256" key="11">
    <source>
        <dbReference type="ARBA" id="ARBA00023015"/>
    </source>
</evidence>
<dbReference type="InterPro" id="IPR036236">
    <property type="entry name" value="Znf_C2H2_sf"/>
</dbReference>
<evidence type="ECO:0000313" key="22">
    <source>
        <dbReference type="RefSeq" id="XP_023584099.1"/>
    </source>
</evidence>
<dbReference type="PROSITE" id="PS50804">
    <property type="entry name" value="SCAN_BOX"/>
    <property type="match status" value="1"/>
</dbReference>
<keyword evidence="7" id="KW-0677">Repeat</keyword>
<feature type="domain" description="C2H2-type" evidence="18">
    <location>
        <begin position="841"/>
        <end position="868"/>
    </location>
</feature>
<dbReference type="SMART" id="SM00349">
    <property type="entry name" value="KRAB"/>
    <property type="match status" value="1"/>
</dbReference>
<feature type="domain" description="C2H2-type" evidence="18">
    <location>
        <begin position="953"/>
        <end position="980"/>
    </location>
</feature>
<dbReference type="SMART" id="SM00355">
    <property type="entry name" value="ZnF_C2H2"/>
    <property type="match status" value="6"/>
</dbReference>
<keyword evidence="10" id="KW-0832">Ubl conjugation</keyword>
<dbReference type="PANTHER" id="PTHR24390">
    <property type="entry name" value="ZINC FINGER PROTEIN"/>
    <property type="match status" value="1"/>
</dbReference>
<keyword evidence="21" id="KW-1185">Reference proteome</keyword>
<dbReference type="GO" id="GO:0003700">
    <property type="term" value="F:DNA-binding transcription factor activity"/>
    <property type="evidence" value="ECO:0007669"/>
    <property type="project" value="TreeGrafter"/>
</dbReference>
<evidence type="ECO:0000256" key="15">
    <source>
        <dbReference type="PROSITE-ProRule" id="PRU00042"/>
    </source>
</evidence>
<dbReference type="InterPro" id="IPR003309">
    <property type="entry name" value="SCAN_dom"/>
</dbReference>
<evidence type="ECO:0000256" key="2">
    <source>
        <dbReference type="ARBA" id="ARBA00004123"/>
    </source>
</evidence>
<dbReference type="InterPro" id="IPR044822">
    <property type="entry name" value="Myb_DNA-bind_4"/>
</dbReference>
<dbReference type="FunCoup" id="A0A2Y9QXG7">
    <property type="interactions" value="58"/>
</dbReference>
<name>A0A2Y9QXG7_TRIMA</name>
<keyword evidence="4" id="KW-1017">Isopeptide bond</keyword>
<dbReference type="FunFam" id="3.30.160.60:FF:000557">
    <property type="entry name" value="zinc finger and SCAN domain-containing protein 29"/>
    <property type="match status" value="1"/>
</dbReference>
<feature type="domain" description="C2H2-type" evidence="18">
    <location>
        <begin position="897"/>
        <end position="924"/>
    </location>
</feature>
<keyword evidence="11" id="KW-0805">Transcription regulation</keyword>
<dbReference type="SUPFAM" id="SSF47353">
    <property type="entry name" value="Retrovirus capsid dimerization domain-like"/>
    <property type="match status" value="1"/>
</dbReference>
<comment type="subcellular location">
    <subcellularLocation>
        <location evidence="2 16">Nucleus</location>
    </subcellularLocation>
</comment>
<dbReference type="InterPro" id="IPR013087">
    <property type="entry name" value="Znf_C2H2_type"/>
</dbReference>
<evidence type="ECO:0000256" key="9">
    <source>
        <dbReference type="ARBA" id="ARBA00022833"/>
    </source>
</evidence>
<dbReference type="InParanoid" id="A0A2Y9QXG7"/>
<dbReference type="FunFam" id="1.10.4020.10:FF:000001">
    <property type="entry name" value="zinc finger protein 263 isoform X1"/>
    <property type="match status" value="1"/>
</dbReference>
<dbReference type="GO" id="GO:0008270">
    <property type="term" value="F:zinc ion binding"/>
    <property type="evidence" value="ECO:0007669"/>
    <property type="project" value="UniProtKB-KW"/>
</dbReference>
<dbReference type="AlphaFoldDB" id="A0A2Y9QXG7"/>
<keyword evidence="8 15" id="KW-0863">Zinc-finger</keyword>
<evidence type="ECO:0000256" key="3">
    <source>
        <dbReference type="ARBA" id="ARBA00006991"/>
    </source>
</evidence>
<dbReference type="RefSeq" id="XP_023584099.1">
    <property type="nucleotide sequence ID" value="XM_023728331.1"/>
</dbReference>
<evidence type="ECO:0000259" key="20">
    <source>
        <dbReference type="PROSITE" id="PS50805"/>
    </source>
</evidence>
<dbReference type="GO" id="GO:0006357">
    <property type="term" value="P:regulation of transcription by RNA polymerase II"/>
    <property type="evidence" value="ECO:0007669"/>
    <property type="project" value="TreeGrafter"/>
</dbReference>
<proteinExistence type="inferred from homology"/>
<dbReference type="Pfam" id="PF13837">
    <property type="entry name" value="Myb_DNA-bind_4"/>
    <property type="match status" value="2"/>
</dbReference>
<dbReference type="SUPFAM" id="SSF57667">
    <property type="entry name" value="beta-beta-alpha zinc fingers"/>
    <property type="match status" value="4"/>
</dbReference>
<dbReference type="FunFam" id="1.10.10.60:FF:000032">
    <property type="entry name" value="Zinc finger and SCAN domain-containing 20"/>
    <property type="match status" value="2"/>
</dbReference>
<dbReference type="PROSITE" id="PS50157">
    <property type="entry name" value="ZINC_FINGER_C2H2_2"/>
    <property type="match status" value="6"/>
</dbReference>
<accession>A0A2Y9QXG7</accession>
<evidence type="ECO:0000256" key="14">
    <source>
        <dbReference type="ARBA" id="ARBA00023242"/>
    </source>
</evidence>
<evidence type="ECO:0000256" key="1">
    <source>
        <dbReference type="ARBA" id="ARBA00003767"/>
    </source>
</evidence>
<evidence type="ECO:0000256" key="10">
    <source>
        <dbReference type="ARBA" id="ARBA00022843"/>
    </source>
</evidence>
<evidence type="ECO:0000256" key="16">
    <source>
        <dbReference type="PROSITE-ProRule" id="PRU00187"/>
    </source>
</evidence>
<dbReference type="Proteomes" id="UP000248480">
    <property type="component" value="Unplaced"/>
</dbReference>
<dbReference type="Gene3D" id="1.10.4020.10">
    <property type="entry name" value="DNA breaking-rejoining enzymes"/>
    <property type="match status" value="1"/>
</dbReference>
<dbReference type="GO" id="GO:0000978">
    <property type="term" value="F:RNA polymerase II cis-regulatory region sequence-specific DNA binding"/>
    <property type="evidence" value="ECO:0007669"/>
    <property type="project" value="TreeGrafter"/>
</dbReference>
<evidence type="ECO:0000256" key="6">
    <source>
        <dbReference type="ARBA" id="ARBA00022723"/>
    </source>
</evidence>
<feature type="region of interest" description="Disordered" evidence="17">
    <location>
        <begin position="629"/>
        <end position="679"/>
    </location>
</feature>
<evidence type="ECO:0000256" key="4">
    <source>
        <dbReference type="ARBA" id="ARBA00022499"/>
    </source>
</evidence>
<dbReference type="PANTHER" id="PTHR24390:SF260">
    <property type="entry name" value="ZINC FINGER PROTEIN 383-RELATED"/>
    <property type="match status" value="1"/>
</dbReference>
<feature type="domain" description="SCAN box" evidence="19">
    <location>
        <begin position="47"/>
        <end position="128"/>
    </location>
</feature>
<dbReference type="CDD" id="cd07936">
    <property type="entry name" value="SCAN"/>
    <property type="match status" value="1"/>
</dbReference>
<dbReference type="FunFam" id="3.30.160.60:FF:000258">
    <property type="entry name" value="zinc finger and SCAN domain-containing protein 29 isoform X2"/>
    <property type="match status" value="1"/>
</dbReference>
<evidence type="ECO:0000256" key="8">
    <source>
        <dbReference type="ARBA" id="ARBA00022771"/>
    </source>
</evidence>
<dbReference type="SMART" id="SM00431">
    <property type="entry name" value="SCAN"/>
    <property type="match status" value="1"/>
</dbReference>
<dbReference type="GO" id="GO:0005634">
    <property type="term" value="C:nucleus"/>
    <property type="evidence" value="ECO:0007669"/>
    <property type="project" value="UniProtKB-SubCell"/>
</dbReference>
<evidence type="ECO:0000259" key="18">
    <source>
        <dbReference type="PROSITE" id="PS50157"/>
    </source>
</evidence>
<dbReference type="PROSITE" id="PS00028">
    <property type="entry name" value="ZINC_FINGER_C2H2_1"/>
    <property type="match status" value="6"/>
</dbReference>
<dbReference type="GeneID" id="101359269"/>
<keyword evidence="14 16" id="KW-0539">Nucleus</keyword>
<dbReference type="FunFam" id="3.30.160.60:FF:000358">
    <property type="entry name" value="zinc finger protein 24"/>
    <property type="match status" value="1"/>
</dbReference>
<sequence>MAAALNPQIDAPLEVAGCLIMKMEKDPEWASESITEGSDSSESETFRKCFRRFCYEDVTGPHEAFSKLWELCCRWLKPEIRSKEQILELLVIEQFLTILPEKIQAWAQKQCPESGEEAVALVVHLEKETGRLRQQVSSPVHSENQSSLGATWEVADFQPEQVETQPRVVSLEEPGGLHSGCQEQLNRRREHRPFPKKAQLSPWVPARADEWNTRDQEVTTTRLSVGSQGPVKDIHTARGFSYKENVHKIPAHRDLYQEIRKESVGNMVSLGGSVSTTSKIAQLEQRKEPRTIGLHSSNKRNTLRSNYIKEKSVQAVQIPTRSAGKLWREQQQWGLEDEKIAGVHWSYEETKTFLAILRESRFYETLQACPRNSQVYGAVAEWLRECGFLRTPEQCRTKFKSLQKNYRKVRNGHILEPCAFFEDMDALLNPTAYASSSDKPKEMISVPRLKRIVISNKEQIRLVEEEEMAEESDGDEMGIELIRKSEIRGTPVLFQNLSGKICAFFFWVVVSVKWENTGEGMLQMLKTLPGITVTSVHWGYEETKTFLDILRETRFYEALQACHRKSKLYGAVAEQLRECGFLRTPEQCRTKFKSLQKSYRKVKNGHVLESCAFYKEMDALINSRVSAASSNTLEEVPSPSRQEREDVETEHQEPTGWEPEETSQEAIVEDSGSERMSQEETVQEPEFLGSTGGLQSPSDFEIGNSIKEDPRQAIYKDMEQHRALIEKSKRIVSENTDPGRYHKSEHISGRQWENLQEIRQGKLVSQPRDLGKAVMHQRPFMGRKPYRLLKYGESFGRSARLMCRMTHQKENPYKCSVCGKCFGRSRSLIRHQRIHTGEKPFKCLDCGKSFNDSSNFGAHQRIHTGEKPYRCGECGKCFSQSSSLIIHQRTHTGEKPYQCGECGKSFTNSSHFSTHRRVHTGENPYKCVDCEKSFNNCTRFREHQRTHTGEKPYGCAHCGKRFSKSSVLTKHREVHMREKLPYLSSVYSPENTHKGKIDEFRKTF</sequence>
<dbReference type="InterPro" id="IPR038269">
    <property type="entry name" value="SCAN_sf"/>
</dbReference>
<evidence type="ECO:0000256" key="13">
    <source>
        <dbReference type="ARBA" id="ARBA00023163"/>
    </source>
</evidence>
<feature type="domain" description="C2H2-type" evidence="18">
    <location>
        <begin position="813"/>
        <end position="840"/>
    </location>
</feature>
<feature type="domain" description="C2H2-type" evidence="18">
    <location>
        <begin position="869"/>
        <end position="896"/>
    </location>
</feature>
<dbReference type="FunFam" id="3.30.160.60:FF:002090">
    <property type="entry name" value="Zinc finger protein 473"/>
    <property type="match status" value="1"/>
</dbReference>
<keyword evidence="9" id="KW-0862">Zinc</keyword>
<evidence type="ECO:0000256" key="7">
    <source>
        <dbReference type="ARBA" id="ARBA00022737"/>
    </source>
</evidence>
<gene>
    <name evidence="22" type="primary">ZKSCAN2</name>
</gene>
<dbReference type="STRING" id="127582.A0A2Y9QXG7"/>
<dbReference type="FunFam" id="3.30.160.60:FF:000355">
    <property type="entry name" value="zinc finger and SCAN domain-containing protein 20 isoform X1"/>
    <property type="match status" value="1"/>
</dbReference>
<comment type="function">
    <text evidence="1">May be involved in transcriptional regulation.</text>
</comment>
<protein>
    <submittedName>
        <fullName evidence="22">Zinc finger protein with KRAB and SCAN domains 2</fullName>
    </submittedName>
</protein>
<keyword evidence="5" id="KW-0597">Phosphoprotein</keyword>
<keyword evidence="12" id="KW-0238">DNA-binding</keyword>
<evidence type="ECO:0000256" key="17">
    <source>
        <dbReference type="SAM" id="MobiDB-lite"/>
    </source>
</evidence>
<dbReference type="CTD" id="342357"/>
<dbReference type="KEGG" id="tmu:101359269"/>
<dbReference type="PROSITE" id="PS50805">
    <property type="entry name" value="KRAB"/>
    <property type="match status" value="1"/>
</dbReference>
<feature type="domain" description="C2H2-type" evidence="18">
    <location>
        <begin position="925"/>
        <end position="952"/>
    </location>
</feature>
<evidence type="ECO:0000259" key="19">
    <source>
        <dbReference type="PROSITE" id="PS50804"/>
    </source>
</evidence>
<dbReference type="Pfam" id="PF00096">
    <property type="entry name" value="zf-C2H2"/>
    <property type="match status" value="6"/>
</dbReference>
<dbReference type="FunFam" id="3.30.160.60:FF:000365">
    <property type="entry name" value="zinc finger protein 197 isoform X1"/>
    <property type="match status" value="1"/>
</dbReference>
<evidence type="ECO:0000256" key="5">
    <source>
        <dbReference type="ARBA" id="ARBA00022553"/>
    </source>
</evidence>
<keyword evidence="6" id="KW-0479">Metal-binding</keyword>
<keyword evidence="13" id="KW-0804">Transcription</keyword>
<dbReference type="Gene3D" id="3.30.160.60">
    <property type="entry name" value="Classic Zinc Finger"/>
    <property type="match status" value="6"/>
</dbReference>